<dbReference type="Gene3D" id="2.40.420.20">
    <property type="match status" value="1"/>
</dbReference>
<organism evidence="4 5">
    <name type="scientific">Methylocapsa palsarum</name>
    <dbReference type="NCBI Taxonomy" id="1612308"/>
    <lineage>
        <taxon>Bacteria</taxon>
        <taxon>Pseudomonadati</taxon>
        <taxon>Pseudomonadota</taxon>
        <taxon>Alphaproteobacteria</taxon>
        <taxon>Hyphomicrobiales</taxon>
        <taxon>Beijerinckiaceae</taxon>
        <taxon>Methylocapsa</taxon>
    </lineage>
</organism>
<protein>
    <submittedName>
        <fullName evidence="4">RND family efflux transporter, MFP subunit</fullName>
    </submittedName>
</protein>
<sequence>MTPSPPFNSRLILIFMSAAISMSAIAARGDAAEEPEPEGTQAGAGKTAGTPVIVFQAGSFCFSDAVRVTGFLAPRADAVVTLTLDNYQVADVLAADNDVVAEGQALARLARIGAEPGRPGQASAAAALPASIVLRAPAAGKIIQSTAIAGAVSSSRGEPLFRLAIDGLIEVDAEVSSIYLSEIKPEQSARVEIEPGREVDGRVRKVAAQVDPVTQMGHVRIAIDRDAAERPGRFVRATINARQSCGVAVPRSAVLYTKDGTSVQVVRGHHIETLRVRVGLRSDHDAEIKEGLRVGELVVAHAGGSLRDGDQVSPVFSDDPAQRLERP</sequence>
<feature type="chain" id="PRO_5011727787" evidence="3">
    <location>
        <begin position="27"/>
        <end position="327"/>
    </location>
</feature>
<reference evidence="4 5" key="1">
    <citation type="submission" date="2016-10" db="EMBL/GenBank/DDBJ databases">
        <authorList>
            <person name="de Groot N.N."/>
        </authorList>
    </citation>
    <scope>NUCLEOTIDE SEQUENCE [LARGE SCALE GENOMIC DNA]</scope>
    <source>
        <strain evidence="4 5">NE2</strain>
    </source>
</reference>
<dbReference type="OrthoDB" id="7422354at2"/>
<dbReference type="PANTHER" id="PTHR30469">
    <property type="entry name" value="MULTIDRUG RESISTANCE PROTEIN MDTA"/>
    <property type="match status" value="1"/>
</dbReference>
<dbReference type="GO" id="GO:0015562">
    <property type="term" value="F:efflux transmembrane transporter activity"/>
    <property type="evidence" value="ECO:0007669"/>
    <property type="project" value="TreeGrafter"/>
</dbReference>
<evidence type="ECO:0000256" key="3">
    <source>
        <dbReference type="SAM" id="SignalP"/>
    </source>
</evidence>
<dbReference type="Proteomes" id="UP000198755">
    <property type="component" value="Unassembled WGS sequence"/>
</dbReference>
<proteinExistence type="inferred from homology"/>
<evidence type="ECO:0000256" key="2">
    <source>
        <dbReference type="SAM" id="MobiDB-lite"/>
    </source>
</evidence>
<dbReference type="AlphaFoldDB" id="A0A1I4CDH0"/>
<name>A0A1I4CDH0_9HYPH</name>
<feature type="signal peptide" evidence="3">
    <location>
        <begin position="1"/>
        <end position="26"/>
    </location>
</feature>
<dbReference type="EMBL" id="FOSN01000020">
    <property type="protein sequence ID" value="SFK78206.1"/>
    <property type="molecule type" value="Genomic_DNA"/>
</dbReference>
<dbReference type="Gene3D" id="2.40.30.170">
    <property type="match status" value="1"/>
</dbReference>
<evidence type="ECO:0000256" key="1">
    <source>
        <dbReference type="ARBA" id="ARBA00009477"/>
    </source>
</evidence>
<keyword evidence="5" id="KW-1185">Reference proteome</keyword>
<comment type="similarity">
    <text evidence="1">Belongs to the membrane fusion protein (MFP) (TC 8.A.1) family.</text>
</comment>
<dbReference type="NCBIfam" id="TIGR01730">
    <property type="entry name" value="RND_mfp"/>
    <property type="match status" value="1"/>
</dbReference>
<dbReference type="PANTHER" id="PTHR30469:SF15">
    <property type="entry name" value="HLYD FAMILY OF SECRETION PROTEINS"/>
    <property type="match status" value="1"/>
</dbReference>
<dbReference type="STRING" id="1612308.SAMN05444581_12015"/>
<dbReference type="RefSeq" id="WP_091685853.1">
    <property type="nucleotide sequence ID" value="NZ_FOSN01000020.1"/>
</dbReference>
<dbReference type="InterPro" id="IPR006143">
    <property type="entry name" value="RND_pump_MFP"/>
</dbReference>
<gene>
    <name evidence="4" type="ORF">SAMN05444581_12015</name>
</gene>
<evidence type="ECO:0000313" key="4">
    <source>
        <dbReference type="EMBL" id="SFK78206.1"/>
    </source>
</evidence>
<dbReference type="GO" id="GO:1990281">
    <property type="term" value="C:efflux pump complex"/>
    <property type="evidence" value="ECO:0007669"/>
    <property type="project" value="TreeGrafter"/>
</dbReference>
<accession>A0A1I4CDH0</accession>
<evidence type="ECO:0000313" key="5">
    <source>
        <dbReference type="Proteomes" id="UP000198755"/>
    </source>
</evidence>
<keyword evidence="3" id="KW-0732">Signal</keyword>
<feature type="region of interest" description="Disordered" evidence="2">
    <location>
        <begin position="305"/>
        <end position="327"/>
    </location>
</feature>